<sequence length="100" mass="10915">MAKPAGISWENFSYRQLAIDLGSGKLLPRQSTSWRSELYFMEVEAKDLKTRADERMNVTHSLDPATVSCEALVLLNRAFASSCEANHPCAGAAFAAAPQP</sequence>
<evidence type="ECO:0000313" key="2">
    <source>
        <dbReference type="Proteomes" id="UP000654075"/>
    </source>
</evidence>
<dbReference type="EMBL" id="CAJNNV010002767">
    <property type="protein sequence ID" value="CAE8587792.1"/>
    <property type="molecule type" value="Genomic_DNA"/>
</dbReference>
<evidence type="ECO:0000313" key="1">
    <source>
        <dbReference type="EMBL" id="CAE8587792.1"/>
    </source>
</evidence>
<gene>
    <name evidence="1" type="ORF">PGLA1383_LOCUS6621</name>
</gene>
<accession>A0A813DIT0</accession>
<protein>
    <submittedName>
        <fullName evidence="1">Uncharacterized protein</fullName>
    </submittedName>
</protein>
<dbReference type="OrthoDB" id="419458at2759"/>
<dbReference type="AlphaFoldDB" id="A0A813DIT0"/>
<dbReference type="Proteomes" id="UP000654075">
    <property type="component" value="Unassembled WGS sequence"/>
</dbReference>
<reference evidence="1" key="1">
    <citation type="submission" date="2021-02" db="EMBL/GenBank/DDBJ databases">
        <authorList>
            <person name="Dougan E. K."/>
            <person name="Rhodes N."/>
            <person name="Thang M."/>
            <person name="Chan C."/>
        </authorList>
    </citation>
    <scope>NUCLEOTIDE SEQUENCE</scope>
</reference>
<comment type="caution">
    <text evidence="1">The sequence shown here is derived from an EMBL/GenBank/DDBJ whole genome shotgun (WGS) entry which is preliminary data.</text>
</comment>
<organism evidence="1 2">
    <name type="scientific">Polarella glacialis</name>
    <name type="common">Dinoflagellate</name>
    <dbReference type="NCBI Taxonomy" id="89957"/>
    <lineage>
        <taxon>Eukaryota</taxon>
        <taxon>Sar</taxon>
        <taxon>Alveolata</taxon>
        <taxon>Dinophyceae</taxon>
        <taxon>Suessiales</taxon>
        <taxon>Suessiaceae</taxon>
        <taxon>Polarella</taxon>
    </lineage>
</organism>
<keyword evidence="2" id="KW-1185">Reference proteome</keyword>
<proteinExistence type="predicted"/>
<name>A0A813DIT0_POLGL</name>